<protein>
    <submittedName>
        <fullName evidence="4">WD40-repeat-containing domain protein</fullName>
    </submittedName>
</protein>
<dbReference type="Pfam" id="PF00400">
    <property type="entry name" value="WD40"/>
    <property type="match status" value="2"/>
</dbReference>
<dbReference type="PROSITE" id="PS50082">
    <property type="entry name" value="WD_REPEATS_2"/>
    <property type="match status" value="2"/>
</dbReference>
<dbReference type="PROSITE" id="PS00678">
    <property type="entry name" value="WD_REPEATS_1"/>
    <property type="match status" value="1"/>
</dbReference>
<feature type="non-terminal residue" evidence="4">
    <location>
        <position position="1"/>
    </location>
</feature>
<dbReference type="InterPro" id="IPR001632">
    <property type="entry name" value="WD40_G-protein_beta-like"/>
</dbReference>
<dbReference type="Gene3D" id="2.130.10.10">
    <property type="entry name" value="YVTN repeat-like/Quinoprotein amine dehydrogenase"/>
    <property type="match status" value="1"/>
</dbReference>
<dbReference type="SUPFAM" id="SSF50978">
    <property type="entry name" value="WD40 repeat-like"/>
    <property type="match status" value="1"/>
</dbReference>
<proteinExistence type="predicted"/>
<keyword evidence="2" id="KW-0677">Repeat</keyword>
<dbReference type="AlphaFoldDB" id="A0AAN6MGG2"/>
<dbReference type="PRINTS" id="PR00320">
    <property type="entry name" value="GPROTEINBRPT"/>
</dbReference>
<keyword evidence="1 3" id="KW-0853">WD repeat</keyword>
<evidence type="ECO:0000256" key="3">
    <source>
        <dbReference type="PROSITE-ProRule" id="PRU00221"/>
    </source>
</evidence>
<evidence type="ECO:0000256" key="2">
    <source>
        <dbReference type="ARBA" id="ARBA00022737"/>
    </source>
</evidence>
<feature type="repeat" description="WD" evidence="3">
    <location>
        <begin position="3"/>
        <end position="44"/>
    </location>
</feature>
<dbReference type="InterPro" id="IPR020472">
    <property type="entry name" value="WD40_PAC1"/>
</dbReference>
<evidence type="ECO:0000313" key="5">
    <source>
        <dbReference type="Proteomes" id="UP001303889"/>
    </source>
</evidence>
<comment type="caution">
    <text evidence="4">The sequence shown here is derived from an EMBL/GenBank/DDBJ whole genome shotgun (WGS) entry which is preliminary data.</text>
</comment>
<dbReference type="PANTHER" id="PTHR19848">
    <property type="entry name" value="WD40 REPEAT PROTEIN"/>
    <property type="match status" value="1"/>
</dbReference>
<keyword evidence="5" id="KW-1185">Reference proteome</keyword>
<dbReference type="InterPro" id="IPR019775">
    <property type="entry name" value="WD40_repeat_CS"/>
</dbReference>
<dbReference type="InterPro" id="IPR015943">
    <property type="entry name" value="WD40/YVTN_repeat-like_dom_sf"/>
</dbReference>
<reference evidence="4" key="2">
    <citation type="submission" date="2023-05" db="EMBL/GenBank/DDBJ databases">
        <authorList>
            <consortium name="Lawrence Berkeley National Laboratory"/>
            <person name="Steindorff A."/>
            <person name="Hensen N."/>
            <person name="Bonometti L."/>
            <person name="Westerberg I."/>
            <person name="Brannstrom I.O."/>
            <person name="Guillou S."/>
            <person name="Cros-Aarteil S."/>
            <person name="Calhoun S."/>
            <person name="Haridas S."/>
            <person name="Kuo A."/>
            <person name="Mondo S."/>
            <person name="Pangilinan J."/>
            <person name="Riley R."/>
            <person name="Labutti K."/>
            <person name="Andreopoulos B."/>
            <person name="Lipzen A."/>
            <person name="Chen C."/>
            <person name="Yanf M."/>
            <person name="Daum C."/>
            <person name="Ng V."/>
            <person name="Clum A."/>
            <person name="Ohm R."/>
            <person name="Martin F."/>
            <person name="Silar P."/>
            <person name="Natvig D."/>
            <person name="Lalanne C."/>
            <person name="Gautier V."/>
            <person name="Ament-Velasquez S.L."/>
            <person name="Kruys A."/>
            <person name="Hutchinson M.I."/>
            <person name="Powell A.J."/>
            <person name="Barry K."/>
            <person name="Miller A.N."/>
            <person name="Grigoriev I.V."/>
            <person name="Debuchy R."/>
            <person name="Gladieux P."/>
            <person name="Thoren M.H."/>
            <person name="Johannesson H."/>
        </authorList>
    </citation>
    <scope>NUCLEOTIDE SEQUENCE</scope>
    <source>
        <strain evidence="4">CBS 103.79</strain>
    </source>
</reference>
<organism evidence="4 5">
    <name type="scientific">Staphylotrichum tortipilum</name>
    <dbReference type="NCBI Taxonomy" id="2831512"/>
    <lineage>
        <taxon>Eukaryota</taxon>
        <taxon>Fungi</taxon>
        <taxon>Dikarya</taxon>
        <taxon>Ascomycota</taxon>
        <taxon>Pezizomycotina</taxon>
        <taxon>Sordariomycetes</taxon>
        <taxon>Sordariomycetidae</taxon>
        <taxon>Sordariales</taxon>
        <taxon>Chaetomiaceae</taxon>
        <taxon>Staphylotrichum</taxon>
    </lineage>
</organism>
<dbReference type="PRINTS" id="PR00319">
    <property type="entry name" value="GPROTEINB"/>
</dbReference>
<dbReference type="EMBL" id="MU855704">
    <property type="protein sequence ID" value="KAK3900114.1"/>
    <property type="molecule type" value="Genomic_DNA"/>
</dbReference>
<dbReference type="InterPro" id="IPR036322">
    <property type="entry name" value="WD40_repeat_dom_sf"/>
</dbReference>
<dbReference type="PROSITE" id="PS50294">
    <property type="entry name" value="WD_REPEATS_REGION"/>
    <property type="match status" value="2"/>
</dbReference>
<accession>A0AAN6MGG2</accession>
<feature type="repeat" description="WD" evidence="3">
    <location>
        <begin position="45"/>
        <end position="86"/>
    </location>
</feature>
<dbReference type="PANTHER" id="PTHR19848:SF8">
    <property type="entry name" value="F-BOX AND WD REPEAT DOMAIN CONTAINING 7"/>
    <property type="match status" value="1"/>
</dbReference>
<sequence>RVLRGHSGLVRAVAFSPDGRLIVSGSHDNAVRVWDAATDAGRRVLQGHSFWVNAVAFSPDGQLIVSSSLDKTVRVWDAATGAQEKKASRRQLRFQVEESAMSHLPKAPKPLTKLGAKVCEADLPFGEVAKKAYRLQWHSPTRLCSTVTTLALLLLLFFLHRCARRHIGPSSN</sequence>
<dbReference type="Proteomes" id="UP001303889">
    <property type="component" value="Unassembled WGS sequence"/>
</dbReference>
<dbReference type="SMART" id="SM00320">
    <property type="entry name" value="WD40"/>
    <property type="match status" value="2"/>
</dbReference>
<name>A0AAN6MGG2_9PEZI</name>
<reference evidence="4" key="1">
    <citation type="journal article" date="2023" name="Mol. Phylogenet. Evol.">
        <title>Genome-scale phylogeny and comparative genomics of the fungal order Sordariales.</title>
        <authorList>
            <person name="Hensen N."/>
            <person name="Bonometti L."/>
            <person name="Westerberg I."/>
            <person name="Brannstrom I.O."/>
            <person name="Guillou S."/>
            <person name="Cros-Aarteil S."/>
            <person name="Calhoun S."/>
            <person name="Haridas S."/>
            <person name="Kuo A."/>
            <person name="Mondo S."/>
            <person name="Pangilinan J."/>
            <person name="Riley R."/>
            <person name="LaButti K."/>
            <person name="Andreopoulos B."/>
            <person name="Lipzen A."/>
            <person name="Chen C."/>
            <person name="Yan M."/>
            <person name="Daum C."/>
            <person name="Ng V."/>
            <person name="Clum A."/>
            <person name="Steindorff A."/>
            <person name="Ohm R.A."/>
            <person name="Martin F."/>
            <person name="Silar P."/>
            <person name="Natvig D.O."/>
            <person name="Lalanne C."/>
            <person name="Gautier V."/>
            <person name="Ament-Velasquez S.L."/>
            <person name="Kruys A."/>
            <person name="Hutchinson M.I."/>
            <person name="Powell A.J."/>
            <person name="Barry K."/>
            <person name="Miller A.N."/>
            <person name="Grigoriev I.V."/>
            <person name="Debuchy R."/>
            <person name="Gladieux P."/>
            <person name="Hiltunen Thoren M."/>
            <person name="Johannesson H."/>
        </authorList>
    </citation>
    <scope>NUCLEOTIDE SEQUENCE</scope>
    <source>
        <strain evidence="4">CBS 103.79</strain>
    </source>
</reference>
<evidence type="ECO:0000313" key="4">
    <source>
        <dbReference type="EMBL" id="KAK3900114.1"/>
    </source>
</evidence>
<gene>
    <name evidence="4" type="ORF">C8A05DRAFT_17544</name>
</gene>
<dbReference type="InterPro" id="IPR001680">
    <property type="entry name" value="WD40_rpt"/>
</dbReference>
<evidence type="ECO:0000256" key="1">
    <source>
        <dbReference type="ARBA" id="ARBA00022574"/>
    </source>
</evidence>